<dbReference type="GO" id="GO:0016020">
    <property type="term" value="C:membrane"/>
    <property type="evidence" value="ECO:0007669"/>
    <property type="project" value="TreeGrafter"/>
</dbReference>
<evidence type="ECO:0000256" key="1">
    <source>
        <dbReference type="ARBA" id="ARBA00022801"/>
    </source>
</evidence>
<evidence type="ECO:0000313" key="3">
    <source>
        <dbReference type="EMBL" id="NML25678.1"/>
    </source>
</evidence>
<keyword evidence="4" id="KW-1185">Reference proteome</keyword>
<protein>
    <submittedName>
        <fullName evidence="3">Alpha/beta fold hydrolase</fullName>
    </submittedName>
</protein>
<evidence type="ECO:0000313" key="4">
    <source>
        <dbReference type="Proteomes" id="UP000580043"/>
    </source>
</evidence>
<organism evidence="3 4">
    <name type="scientific">Zoogloea dura</name>
    <dbReference type="NCBI Taxonomy" id="2728840"/>
    <lineage>
        <taxon>Bacteria</taxon>
        <taxon>Pseudomonadati</taxon>
        <taxon>Pseudomonadota</taxon>
        <taxon>Betaproteobacteria</taxon>
        <taxon>Rhodocyclales</taxon>
        <taxon>Zoogloeaceae</taxon>
        <taxon>Zoogloea</taxon>
    </lineage>
</organism>
<dbReference type="RefSeq" id="WP_169145326.1">
    <property type="nucleotide sequence ID" value="NZ_JABBGA010000005.1"/>
</dbReference>
<dbReference type="SUPFAM" id="SSF53474">
    <property type="entry name" value="alpha/beta-Hydrolases"/>
    <property type="match status" value="1"/>
</dbReference>
<dbReference type="GO" id="GO:0016787">
    <property type="term" value="F:hydrolase activity"/>
    <property type="evidence" value="ECO:0007669"/>
    <property type="project" value="UniProtKB-KW"/>
</dbReference>
<dbReference type="AlphaFoldDB" id="A0A848G0G9"/>
<evidence type="ECO:0000259" key="2">
    <source>
        <dbReference type="Pfam" id="PF00561"/>
    </source>
</evidence>
<reference evidence="3 4" key="1">
    <citation type="submission" date="2020-04" db="EMBL/GenBank/DDBJ databases">
        <title>Zoogloea sp. G-4-1-14 isolated from soil.</title>
        <authorList>
            <person name="Dahal R.H."/>
        </authorList>
    </citation>
    <scope>NUCLEOTIDE SEQUENCE [LARGE SCALE GENOMIC DNA]</scope>
    <source>
        <strain evidence="3 4">G-4-1-14</strain>
    </source>
</reference>
<dbReference type="PANTHER" id="PTHR43798:SF31">
    <property type="entry name" value="AB HYDROLASE SUPERFAMILY PROTEIN YCLE"/>
    <property type="match status" value="1"/>
</dbReference>
<accession>A0A848G0G9</accession>
<dbReference type="Pfam" id="PF00561">
    <property type="entry name" value="Abhydrolase_1"/>
    <property type="match status" value="1"/>
</dbReference>
<dbReference type="PRINTS" id="PR00412">
    <property type="entry name" value="EPOXHYDRLASE"/>
</dbReference>
<comment type="caution">
    <text evidence="3">The sequence shown here is derived from an EMBL/GenBank/DDBJ whole genome shotgun (WGS) entry which is preliminary data.</text>
</comment>
<proteinExistence type="predicted"/>
<sequence>MTAPRWIETGEGPRALVFLHGVSGGAAGAAGLLPAITPAGWRGLAWDMPGYGRSASLPQVDFDSLADALAALLDAAGLARAVLVGHSMGGMLALQVAARHPDRVAGLVLACCTPAFGAQAAALQRDFLARRIGPLDEGASMRDLAIEVIPSMVGPAAEPLVVHEAVDLMAEIPPASYRAAVQALLHFDQRATLGRLRTPTLVLAGRHDTVSRPLVLQRMAERIPGARFAELDAGHLAPFEAPEDFAREVHGFLEGFDHAPVTFLL</sequence>
<feature type="domain" description="AB hydrolase-1" evidence="2">
    <location>
        <begin position="15"/>
        <end position="242"/>
    </location>
</feature>
<dbReference type="Gene3D" id="3.40.50.1820">
    <property type="entry name" value="alpha/beta hydrolase"/>
    <property type="match status" value="1"/>
</dbReference>
<name>A0A848G0G9_9RHOO</name>
<dbReference type="PRINTS" id="PR00111">
    <property type="entry name" value="ABHYDROLASE"/>
</dbReference>
<dbReference type="Proteomes" id="UP000580043">
    <property type="component" value="Unassembled WGS sequence"/>
</dbReference>
<keyword evidence="1 3" id="KW-0378">Hydrolase</keyword>
<dbReference type="InterPro" id="IPR000639">
    <property type="entry name" value="Epox_hydrolase-like"/>
</dbReference>
<dbReference type="EMBL" id="JABBGA010000005">
    <property type="protein sequence ID" value="NML25678.1"/>
    <property type="molecule type" value="Genomic_DNA"/>
</dbReference>
<dbReference type="InterPro" id="IPR000073">
    <property type="entry name" value="AB_hydrolase_1"/>
</dbReference>
<dbReference type="InterPro" id="IPR029058">
    <property type="entry name" value="AB_hydrolase_fold"/>
</dbReference>
<gene>
    <name evidence="3" type="ORF">HHL15_07975</name>
</gene>
<dbReference type="InterPro" id="IPR050266">
    <property type="entry name" value="AB_hydrolase_sf"/>
</dbReference>
<dbReference type="PANTHER" id="PTHR43798">
    <property type="entry name" value="MONOACYLGLYCEROL LIPASE"/>
    <property type="match status" value="1"/>
</dbReference>